<evidence type="ECO:0000259" key="4">
    <source>
        <dbReference type="Pfam" id="PF21365"/>
    </source>
</evidence>
<accession>A0AB33CAU5</accession>
<feature type="domain" description="Glycoside hydrolase family 31 TIM barrel" evidence="3">
    <location>
        <begin position="185"/>
        <end position="491"/>
    </location>
</feature>
<keyword evidence="2" id="KW-0326">Glycosidase</keyword>
<dbReference type="CDD" id="cd06595">
    <property type="entry name" value="GH31_u1"/>
    <property type="match status" value="1"/>
</dbReference>
<dbReference type="InterPro" id="IPR017853">
    <property type="entry name" value="GH"/>
</dbReference>
<evidence type="ECO:0000313" key="5">
    <source>
        <dbReference type="EMBL" id="ART98307.1"/>
    </source>
</evidence>
<dbReference type="InterPro" id="IPR051816">
    <property type="entry name" value="Glycosyl_Hydrolase_31"/>
</dbReference>
<dbReference type="InterPro" id="IPR000322">
    <property type="entry name" value="Glyco_hydro_31_TIM"/>
</dbReference>
<sequence>MNKIVKGKNYRFTVITDYLLRIEEDPEGEFEDRPTVSILNRNFASVHAKVIENNNGHLVEIITPGFHLYYDGGKFSPDTLYVDVKKAYSLYQNRWYFGTENDGRHKNLKGTARTLDHGDGAVPLEDGIMSKDGFSYLDDSKNFIFNKAEDEFIPRDHKVIDGYLFAYGREYQKELKDFYKLTGPTPLIPRYALGNWWSRFYPYTQAEYKKLMEKFDEKQIPINVSVLDMDWHKNASQVPQKYGSAWTGYSWNKDLFPEPDKLLKWLHDDGKKVSLNDHPASGIRAFEDCYKKVAEDLHLNTKEEEPATFDLSNSRFRKAYFDDVHRSLENQGVDLWWLDWQQGKAKTSDQLDPLWLLNHYVYEDSNKTTSGDGLILSRYAGPGSHRYPLGFSGDTVISWDSLDFQPYFTITAANIGYTWWSHDIGGHMHGTFDGELATRWLQFGVFSPINRLHSSNNLFSGKEPWNYRIDYEKTQEKFLRLRDKFIPYIDTANYHTHADGVPIVKPLYYDYPNEDQAYARKNEYIFGNEILISPITKPHDHSTQMGHTKTWLPEGDWIDYFTHLPYKGDTVINTYRSVENMPVFVKRGAIIITNPEYMKNIEILPHNLEVEIFAGKNGKYELIEHSSDKIAKTTFTWDDKAEKLEWRVEDPANIIPRDRKISKVIYKPNETKVIDEMRGRLQKAHISFDLKQQIFDEFNSSSYNYAHFTNMLDTLKDENLRSSLNELAYIRESD</sequence>
<dbReference type="InterPro" id="IPR013780">
    <property type="entry name" value="Glyco_hydro_b"/>
</dbReference>
<evidence type="ECO:0000256" key="1">
    <source>
        <dbReference type="ARBA" id="ARBA00007806"/>
    </source>
</evidence>
<proteinExistence type="inferred from homology"/>
<dbReference type="GO" id="GO:0004553">
    <property type="term" value="F:hydrolase activity, hydrolyzing O-glycosyl compounds"/>
    <property type="evidence" value="ECO:0007669"/>
    <property type="project" value="InterPro"/>
</dbReference>
<dbReference type="PANTHER" id="PTHR43863">
    <property type="entry name" value="HYDROLASE, PUTATIVE (AFU_ORTHOLOGUE AFUA_1G03140)-RELATED"/>
    <property type="match status" value="1"/>
</dbReference>
<dbReference type="Gene3D" id="2.60.40.1180">
    <property type="entry name" value="Golgi alpha-mannosidase II"/>
    <property type="match status" value="1"/>
</dbReference>
<dbReference type="Pfam" id="PF21365">
    <property type="entry name" value="Glyco_hydro_31_3rd"/>
    <property type="match status" value="1"/>
</dbReference>
<evidence type="ECO:0000256" key="2">
    <source>
        <dbReference type="RuleBase" id="RU361185"/>
    </source>
</evidence>
<reference evidence="5 6" key="1">
    <citation type="submission" date="2017-05" db="EMBL/GenBank/DDBJ databases">
        <authorList>
            <person name="Oh N.-S."/>
        </authorList>
    </citation>
    <scope>NUCLEOTIDE SEQUENCE [LARGE SCALE GENOMIC DNA]</scope>
    <source>
        <strain evidence="5 6">4M13</strain>
    </source>
</reference>
<gene>
    <name evidence="5" type="ORF">CCE30_04940</name>
</gene>
<dbReference type="EMBL" id="CP021427">
    <property type="protein sequence ID" value="ART98307.1"/>
    <property type="molecule type" value="Genomic_DNA"/>
</dbReference>
<dbReference type="SUPFAM" id="SSF51011">
    <property type="entry name" value="Glycosyl hydrolase domain"/>
    <property type="match status" value="1"/>
</dbReference>
<dbReference type="Gene3D" id="3.20.20.80">
    <property type="entry name" value="Glycosidases"/>
    <property type="match status" value="1"/>
</dbReference>
<evidence type="ECO:0000313" key="6">
    <source>
        <dbReference type="Proteomes" id="UP000195798"/>
    </source>
</evidence>
<dbReference type="PANTHER" id="PTHR43863:SF2">
    <property type="entry name" value="MALTASE-GLUCOAMYLASE"/>
    <property type="match status" value="1"/>
</dbReference>
<evidence type="ECO:0000259" key="3">
    <source>
        <dbReference type="Pfam" id="PF01055"/>
    </source>
</evidence>
<dbReference type="RefSeq" id="WP_020807474.1">
    <property type="nucleotide sequence ID" value="NZ_CP021427.1"/>
</dbReference>
<comment type="similarity">
    <text evidence="1 2">Belongs to the glycosyl hydrolase 31 family.</text>
</comment>
<protein>
    <submittedName>
        <fullName evidence="5">Alpha-xylosidase</fullName>
    </submittedName>
</protein>
<name>A0AB33CAU5_LACGS</name>
<dbReference type="Pfam" id="PF01055">
    <property type="entry name" value="Glyco_hydro_31_2nd"/>
    <property type="match status" value="1"/>
</dbReference>
<dbReference type="SUPFAM" id="SSF51445">
    <property type="entry name" value="(Trans)glycosidases"/>
    <property type="match status" value="1"/>
</dbReference>
<organism evidence="5 6">
    <name type="scientific">Lactobacillus gasseri</name>
    <dbReference type="NCBI Taxonomy" id="1596"/>
    <lineage>
        <taxon>Bacteria</taxon>
        <taxon>Bacillati</taxon>
        <taxon>Bacillota</taxon>
        <taxon>Bacilli</taxon>
        <taxon>Lactobacillales</taxon>
        <taxon>Lactobacillaceae</taxon>
        <taxon>Lactobacillus</taxon>
    </lineage>
</organism>
<dbReference type="InterPro" id="IPR048395">
    <property type="entry name" value="Glyco_hydro_31_C"/>
</dbReference>
<feature type="domain" description="Glycosyl hydrolase family 31 C-terminal" evidence="4">
    <location>
        <begin position="500"/>
        <end position="591"/>
    </location>
</feature>
<dbReference type="GO" id="GO:0005975">
    <property type="term" value="P:carbohydrate metabolic process"/>
    <property type="evidence" value="ECO:0007669"/>
    <property type="project" value="InterPro"/>
</dbReference>
<keyword evidence="2" id="KW-0378">Hydrolase</keyword>
<dbReference type="AlphaFoldDB" id="A0AB33CAU5"/>
<dbReference type="Proteomes" id="UP000195798">
    <property type="component" value="Chromosome"/>
</dbReference>